<accession>A0ACA9LX56</accession>
<keyword evidence="2" id="KW-1185">Reference proteome</keyword>
<comment type="caution">
    <text evidence="1">The sequence shown here is derived from an EMBL/GenBank/DDBJ whole genome shotgun (WGS) entry which is preliminary data.</text>
</comment>
<proteinExistence type="predicted"/>
<dbReference type="Proteomes" id="UP000789525">
    <property type="component" value="Unassembled WGS sequence"/>
</dbReference>
<protein>
    <submittedName>
        <fullName evidence="1">5743_t:CDS:1</fullName>
    </submittedName>
</protein>
<reference evidence="1" key="1">
    <citation type="submission" date="2021-06" db="EMBL/GenBank/DDBJ databases">
        <authorList>
            <person name="Kallberg Y."/>
            <person name="Tangrot J."/>
            <person name="Rosling A."/>
        </authorList>
    </citation>
    <scope>NUCLEOTIDE SEQUENCE</scope>
    <source>
        <strain evidence="1">CL356</strain>
    </source>
</reference>
<name>A0ACA9LX56_9GLOM</name>
<sequence>MGYSPVSPRYSPTSPQYTPASPRYSPTSPRYSPTSPRYSPMSPQYSPASPRYTSSFVDRSSSLGGRYSPGDPSYPMGSIHRRSLSPQTFVVPREITVEALARAQRFDGSFPLVIDHIAMLFKTPSAHLAIPTIPAALMRLTGDEMIKETIWATMLTLACMEKRLAAQKDVWEFIADKAREYVHEELRHLYGPASGDQTSVNSLVKELNDAAAEAIGVGGEQ</sequence>
<gene>
    <name evidence="1" type="ORF">ACOLOM_LOCUS4993</name>
</gene>
<dbReference type="EMBL" id="CAJVPT010008721">
    <property type="protein sequence ID" value="CAG8554652.1"/>
    <property type="molecule type" value="Genomic_DNA"/>
</dbReference>
<evidence type="ECO:0000313" key="2">
    <source>
        <dbReference type="Proteomes" id="UP000789525"/>
    </source>
</evidence>
<evidence type="ECO:0000313" key="1">
    <source>
        <dbReference type="EMBL" id="CAG8554652.1"/>
    </source>
</evidence>
<organism evidence="1 2">
    <name type="scientific">Acaulospora colombiana</name>
    <dbReference type="NCBI Taxonomy" id="27376"/>
    <lineage>
        <taxon>Eukaryota</taxon>
        <taxon>Fungi</taxon>
        <taxon>Fungi incertae sedis</taxon>
        <taxon>Mucoromycota</taxon>
        <taxon>Glomeromycotina</taxon>
        <taxon>Glomeromycetes</taxon>
        <taxon>Diversisporales</taxon>
        <taxon>Acaulosporaceae</taxon>
        <taxon>Acaulospora</taxon>
    </lineage>
</organism>